<protein>
    <submittedName>
        <fullName evidence="1">Uncharacterized protein</fullName>
    </submittedName>
</protein>
<gene>
    <name evidence="1" type="ORF">BDN72DRAFT_966309</name>
</gene>
<dbReference type="Proteomes" id="UP000308600">
    <property type="component" value="Unassembled WGS sequence"/>
</dbReference>
<name>A0ACD2ZYD2_9AGAR</name>
<dbReference type="EMBL" id="ML209292">
    <property type="protein sequence ID" value="TFK58578.1"/>
    <property type="molecule type" value="Genomic_DNA"/>
</dbReference>
<evidence type="ECO:0000313" key="1">
    <source>
        <dbReference type="EMBL" id="TFK58578.1"/>
    </source>
</evidence>
<reference evidence="1 2" key="1">
    <citation type="journal article" date="2019" name="Nat. Ecol. Evol.">
        <title>Megaphylogeny resolves global patterns of mushroom evolution.</title>
        <authorList>
            <person name="Varga T."/>
            <person name="Krizsan K."/>
            <person name="Foldi C."/>
            <person name="Dima B."/>
            <person name="Sanchez-Garcia M."/>
            <person name="Sanchez-Ramirez S."/>
            <person name="Szollosi G.J."/>
            <person name="Szarkandi J.G."/>
            <person name="Papp V."/>
            <person name="Albert L."/>
            <person name="Andreopoulos W."/>
            <person name="Angelini C."/>
            <person name="Antonin V."/>
            <person name="Barry K.W."/>
            <person name="Bougher N.L."/>
            <person name="Buchanan P."/>
            <person name="Buyck B."/>
            <person name="Bense V."/>
            <person name="Catcheside P."/>
            <person name="Chovatia M."/>
            <person name="Cooper J."/>
            <person name="Damon W."/>
            <person name="Desjardin D."/>
            <person name="Finy P."/>
            <person name="Geml J."/>
            <person name="Haridas S."/>
            <person name="Hughes K."/>
            <person name="Justo A."/>
            <person name="Karasinski D."/>
            <person name="Kautmanova I."/>
            <person name="Kiss B."/>
            <person name="Kocsube S."/>
            <person name="Kotiranta H."/>
            <person name="LaButti K.M."/>
            <person name="Lechner B.E."/>
            <person name="Liimatainen K."/>
            <person name="Lipzen A."/>
            <person name="Lukacs Z."/>
            <person name="Mihaltcheva S."/>
            <person name="Morgado L.N."/>
            <person name="Niskanen T."/>
            <person name="Noordeloos M.E."/>
            <person name="Ohm R.A."/>
            <person name="Ortiz-Santana B."/>
            <person name="Ovrebo C."/>
            <person name="Racz N."/>
            <person name="Riley R."/>
            <person name="Savchenko A."/>
            <person name="Shiryaev A."/>
            <person name="Soop K."/>
            <person name="Spirin V."/>
            <person name="Szebenyi C."/>
            <person name="Tomsovsky M."/>
            <person name="Tulloss R.E."/>
            <person name="Uehling J."/>
            <person name="Grigoriev I.V."/>
            <person name="Vagvolgyi C."/>
            <person name="Papp T."/>
            <person name="Martin F.M."/>
            <person name="Miettinen O."/>
            <person name="Hibbett D.S."/>
            <person name="Nagy L.G."/>
        </authorList>
    </citation>
    <scope>NUCLEOTIDE SEQUENCE [LARGE SCALE GENOMIC DNA]</scope>
    <source>
        <strain evidence="1 2">NL-1719</strain>
    </source>
</reference>
<accession>A0ACD2ZYD2</accession>
<organism evidence="1 2">
    <name type="scientific">Pluteus cervinus</name>
    <dbReference type="NCBI Taxonomy" id="181527"/>
    <lineage>
        <taxon>Eukaryota</taxon>
        <taxon>Fungi</taxon>
        <taxon>Dikarya</taxon>
        <taxon>Basidiomycota</taxon>
        <taxon>Agaricomycotina</taxon>
        <taxon>Agaricomycetes</taxon>
        <taxon>Agaricomycetidae</taxon>
        <taxon>Agaricales</taxon>
        <taxon>Pluteineae</taxon>
        <taxon>Pluteaceae</taxon>
        <taxon>Pluteus</taxon>
    </lineage>
</organism>
<evidence type="ECO:0000313" key="2">
    <source>
        <dbReference type="Proteomes" id="UP000308600"/>
    </source>
</evidence>
<sequence>MSSLQDKISAVRAAVVRRKPICEGLVDLDDKSSFLLYRKGETEARFIDLRSTTAKQLKELAEACLPATFGMDNKDVYDESYRKARKMDSENFGIKFDPEELGLLRVIRNGLLEGTDQAREIRAELYKLNVYDKGSFFKAHKDTPRGEKMFGSLVIVFPTKHTGGTLIFRHDGEEWKHNPLSLMKSHTAPAASYAAFYSDVEHEVAPVASGYRVTLTYNLYWKDTTATNTSSAAKLFTVPTQPSSTPLCNAITNLLNDEGCLPNGGYLGFGLRFMYPIRRLSESYGENLSPLLPHLKGSDALIKQACEALSLPISLQVSIKDEDRDGPQILVPRLPNLSGDEVDHHDSWFETLQGVGAVPVFETGEESEEDSWKELVWATPRTEFRTYSSSYIAYGNEHSTGHVYGDVCLVAKVGPHGARKEGV</sequence>
<proteinExistence type="predicted"/>
<keyword evidence="2" id="KW-1185">Reference proteome</keyword>